<keyword evidence="1" id="KW-1133">Transmembrane helix</keyword>
<gene>
    <name evidence="2" type="ORF">FVE85_0884</name>
</gene>
<name>A0A5J4Z1D8_PORPP</name>
<protein>
    <submittedName>
        <fullName evidence="2">Uncharacterized protein</fullName>
    </submittedName>
</protein>
<proteinExistence type="predicted"/>
<keyword evidence="1" id="KW-0472">Membrane</keyword>
<evidence type="ECO:0000313" key="2">
    <source>
        <dbReference type="EMBL" id="KAA8497155.1"/>
    </source>
</evidence>
<evidence type="ECO:0000256" key="1">
    <source>
        <dbReference type="SAM" id="Phobius"/>
    </source>
</evidence>
<feature type="transmembrane region" description="Helical" evidence="1">
    <location>
        <begin position="20"/>
        <end position="38"/>
    </location>
</feature>
<reference evidence="3" key="1">
    <citation type="journal article" date="2019" name="Nat. Commun.">
        <title>Expansion of phycobilisome linker gene families in mesophilic red algae.</title>
        <authorList>
            <person name="Lee J."/>
            <person name="Kim D."/>
            <person name="Bhattacharya D."/>
            <person name="Yoon H.S."/>
        </authorList>
    </citation>
    <scope>NUCLEOTIDE SEQUENCE [LARGE SCALE GENOMIC DNA]</scope>
    <source>
        <strain evidence="3">CCMP 1328</strain>
    </source>
</reference>
<keyword evidence="3" id="KW-1185">Reference proteome</keyword>
<dbReference type="EMBL" id="VRMN01000002">
    <property type="protein sequence ID" value="KAA8497155.1"/>
    <property type="molecule type" value="Genomic_DNA"/>
</dbReference>
<dbReference type="AlphaFoldDB" id="A0A5J4Z1D8"/>
<organism evidence="2 3">
    <name type="scientific">Porphyridium purpureum</name>
    <name type="common">Red alga</name>
    <name type="synonym">Porphyridium cruentum</name>
    <dbReference type="NCBI Taxonomy" id="35688"/>
    <lineage>
        <taxon>Eukaryota</taxon>
        <taxon>Rhodophyta</taxon>
        <taxon>Bangiophyceae</taxon>
        <taxon>Porphyridiales</taxon>
        <taxon>Porphyridiaceae</taxon>
        <taxon>Porphyridium</taxon>
    </lineage>
</organism>
<accession>A0A5J4Z1D8</accession>
<dbReference type="Proteomes" id="UP000324585">
    <property type="component" value="Unassembled WGS sequence"/>
</dbReference>
<sequence>MTTTGGFATFRKTWMKAEAYPVIAATLVAAGLAGYIIGKKAFGDPAVGLSKPARLGGIDGMYANPVKNQNQLGFWEQWKSQPYRIFGRSEESTNPIYEAKRQPSKLRPVDFEASASVRE</sequence>
<comment type="caution">
    <text evidence="2">The sequence shown here is derived from an EMBL/GenBank/DDBJ whole genome shotgun (WGS) entry which is preliminary data.</text>
</comment>
<keyword evidence="1" id="KW-0812">Transmembrane</keyword>
<evidence type="ECO:0000313" key="3">
    <source>
        <dbReference type="Proteomes" id="UP000324585"/>
    </source>
</evidence>